<protein>
    <recommendedName>
        <fullName evidence="3">CDP-glycerol:poly(Glycerophosphate) glycerophosphotransferase</fullName>
    </recommendedName>
</protein>
<evidence type="ECO:0000313" key="1">
    <source>
        <dbReference type="EMBL" id="EEI91188.1"/>
    </source>
</evidence>
<dbReference type="AlphaFoldDB" id="C2G0V8"/>
<sequence length="397" mass="46649">MSSRFDKIVYLRYMPLTSKIFTDFYMDSFSEGSNIKVEYWDLSDIFFPNAFSEKGFSPEKLFIKEFESYHALEKELELNIDVKRTLFVSLMSFEGRIRKLLRILTRFNCTMSVFARNMFPVGYQLKSSFLSKLKSLNYSSLINRLESVLLNYDLKRGVVKGYDIIFQGGREGWKGIGRINYDFIKNSTVVRVNSDDYDSYLNNLKCEPVIAPGYILFLDEYLPLHPDTILFKIKNIPEEIYYKELNSFFNFVEQKTGLPIIIAAHPKAEKYKTKNFFENRKVIFNKTVSLTKFAKYVIAHDSTSINFAISFRKPILFLSSENINKYISTVHNNVINFAAYLNLPHFLMENLEINLVNDISELRYESYKYDFQTSPETENMLSQEIFKNFILNKDNHS</sequence>
<accession>C2G0V8</accession>
<evidence type="ECO:0008006" key="3">
    <source>
        <dbReference type="Google" id="ProtNLM"/>
    </source>
</evidence>
<gene>
    <name evidence="1" type="ORF">HMPREF0765_3214</name>
</gene>
<evidence type="ECO:0000313" key="2">
    <source>
        <dbReference type="Proteomes" id="UP000006241"/>
    </source>
</evidence>
<dbReference type="RefSeq" id="WP_003009020.1">
    <property type="nucleotide sequence ID" value="NZ_GG668632.1"/>
</dbReference>
<proteinExistence type="predicted"/>
<dbReference type="Proteomes" id="UP000006241">
    <property type="component" value="Unassembled WGS sequence"/>
</dbReference>
<comment type="caution">
    <text evidence="1">The sequence shown here is derived from an EMBL/GenBank/DDBJ whole genome shotgun (WGS) entry which is preliminary data.</text>
</comment>
<dbReference type="HOGENOM" id="CLU_718898_0_0_10"/>
<reference evidence="1 2" key="1">
    <citation type="submission" date="2009-01" db="EMBL/GenBank/DDBJ databases">
        <authorList>
            <person name="Qin X."/>
            <person name="Bachman B."/>
            <person name="Battles P."/>
            <person name="Bell A."/>
            <person name="Bess C."/>
            <person name="Bickham C."/>
            <person name="Chaboub L."/>
            <person name="Chen D."/>
            <person name="Coyle M."/>
            <person name="Deiros D.R."/>
            <person name="Dinh H."/>
            <person name="Forbes L."/>
            <person name="Fowler G."/>
            <person name="Francisco L."/>
            <person name="Fu Q."/>
            <person name="Gubbala S."/>
            <person name="Hale W."/>
            <person name="Han Y."/>
            <person name="Hemphill L."/>
            <person name="Highlander S.K."/>
            <person name="Hirani K."/>
            <person name="Hogues M."/>
            <person name="Jackson L."/>
            <person name="Jakkamsetti A."/>
            <person name="Javaid M."/>
            <person name="Jiang H."/>
            <person name="Korchina V."/>
            <person name="Kovar C."/>
            <person name="Lara F."/>
            <person name="Lee S."/>
            <person name="Mata R."/>
            <person name="Mathew T."/>
            <person name="Moen C."/>
            <person name="Morales K."/>
            <person name="Munidasa M."/>
            <person name="Nazareth L."/>
            <person name="Ngo R."/>
            <person name="Nguyen L."/>
            <person name="Okwuonu G."/>
            <person name="Ongeri F."/>
            <person name="Patil S."/>
            <person name="Petrosino J."/>
            <person name="Pham C."/>
            <person name="Pham P."/>
            <person name="Pu L.-L."/>
            <person name="Puazo M."/>
            <person name="Raj R."/>
            <person name="Reid J."/>
            <person name="Rouhana J."/>
            <person name="Saada N."/>
            <person name="Shang Y."/>
            <person name="Simmons D."/>
            <person name="Thornton R."/>
            <person name="Warren J."/>
            <person name="Weissenberger G."/>
            <person name="Zhang J."/>
            <person name="Zhang L."/>
            <person name="Zhou C."/>
            <person name="Zhu D."/>
            <person name="Muzny D."/>
            <person name="Worley K."/>
            <person name="Gibbs R."/>
        </authorList>
    </citation>
    <scope>NUCLEOTIDE SEQUENCE [LARGE SCALE GENOMIC DNA]</scope>
    <source>
        <strain evidence="1 2">ATCC 33300</strain>
    </source>
</reference>
<organism evidence="1 2">
    <name type="scientific">Sphingobacterium spiritivorum ATCC 33300</name>
    <dbReference type="NCBI Taxonomy" id="525372"/>
    <lineage>
        <taxon>Bacteria</taxon>
        <taxon>Pseudomonadati</taxon>
        <taxon>Bacteroidota</taxon>
        <taxon>Sphingobacteriia</taxon>
        <taxon>Sphingobacteriales</taxon>
        <taxon>Sphingobacteriaceae</taxon>
        <taxon>Sphingobacterium</taxon>
    </lineage>
</organism>
<dbReference type="EMBL" id="ACHB01000071">
    <property type="protein sequence ID" value="EEI91188.1"/>
    <property type="molecule type" value="Genomic_DNA"/>
</dbReference>
<name>C2G0V8_SPHSI</name>